<keyword evidence="1" id="KW-0805">Transcription regulation</keyword>
<dbReference type="PROSITE" id="PS50048">
    <property type="entry name" value="ZN2_CY6_FUNGAL_2"/>
    <property type="match status" value="1"/>
</dbReference>
<dbReference type="SMART" id="SM00066">
    <property type="entry name" value="GAL4"/>
    <property type="match status" value="1"/>
</dbReference>
<keyword evidence="2" id="KW-0238">DNA-binding</keyword>
<evidence type="ECO:0000256" key="1">
    <source>
        <dbReference type="ARBA" id="ARBA00023015"/>
    </source>
</evidence>
<dbReference type="CDD" id="cd00067">
    <property type="entry name" value="GAL4"/>
    <property type="match status" value="1"/>
</dbReference>
<dbReference type="RefSeq" id="XP_025395406.1">
    <property type="nucleotide sequence ID" value="XM_025548328.1"/>
</dbReference>
<dbReference type="InterPro" id="IPR021858">
    <property type="entry name" value="Fun_TF"/>
</dbReference>
<comment type="caution">
    <text evidence="6">The sequence shown here is derived from an EMBL/GenBank/DDBJ whole genome shotgun (WGS) entry which is preliminary data.</text>
</comment>
<evidence type="ECO:0000256" key="3">
    <source>
        <dbReference type="ARBA" id="ARBA00023163"/>
    </source>
</evidence>
<dbReference type="AlphaFoldDB" id="A0A317VAW1"/>
<keyword evidence="7" id="KW-1185">Reference proteome</keyword>
<dbReference type="Gene3D" id="4.10.240.10">
    <property type="entry name" value="Zn(2)-C6 fungal-type DNA-binding domain"/>
    <property type="match status" value="1"/>
</dbReference>
<dbReference type="PANTHER" id="PTHR47784">
    <property type="entry name" value="STEROL UPTAKE CONTROL PROTEIN 2"/>
    <property type="match status" value="1"/>
</dbReference>
<reference evidence="6 7" key="1">
    <citation type="submission" date="2016-12" db="EMBL/GenBank/DDBJ databases">
        <title>The genomes of Aspergillus section Nigri reveals drivers in fungal speciation.</title>
        <authorList>
            <consortium name="DOE Joint Genome Institute"/>
            <person name="Vesth T.C."/>
            <person name="Nybo J."/>
            <person name="Theobald S."/>
            <person name="Brandl J."/>
            <person name="Frisvad J.C."/>
            <person name="Nielsen K.F."/>
            <person name="Lyhne E.K."/>
            <person name="Kogle M.E."/>
            <person name="Kuo A."/>
            <person name="Riley R."/>
            <person name="Clum A."/>
            <person name="Nolan M."/>
            <person name="Lipzen A."/>
            <person name="Salamov A."/>
            <person name="Henrissat B."/>
            <person name="Wiebenga A."/>
            <person name="De Vries R.P."/>
            <person name="Grigoriev I.V."/>
            <person name="Mortensen U.H."/>
            <person name="Andersen M.R."/>
            <person name="Baker S.E."/>
        </authorList>
    </citation>
    <scope>NUCLEOTIDE SEQUENCE [LARGE SCALE GENOMIC DNA]</scope>
    <source>
        <strain evidence="6 7">CBS 117.55</strain>
    </source>
</reference>
<dbReference type="Pfam" id="PF00172">
    <property type="entry name" value="Zn_clus"/>
    <property type="match status" value="1"/>
</dbReference>
<evidence type="ECO:0000259" key="5">
    <source>
        <dbReference type="PROSITE" id="PS50048"/>
    </source>
</evidence>
<dbReference type="EMBL" id="MSFL01000034">
    <property type="protein sequence ID" value="PWY69050.1"/>
    <property type="molecule type" value="Genomic_DNA"/>
</dbReference>
<dbReference type="GO" id="GO:0003677">
    <property type="term" value="F:DNA binding"/>
    <property type="evidence" value="ECO:0007669"/>
    <property type="project" value="UniProtKB-KW"/>
</dbReference>
<protein>
    <recommendedName>
        <fullName evidence="5">Zn(2)-C6 fungal-type domain-containing protein</fullName>
    </recommendedName>
</protein>
<dbReference type="Proteomes" id="UP000247233">
    <property type="component" value="Unassembled WGS sequence"/>
</dbReference>
<evidence type="ECO:0000313" key="6">
    <source>
        <dbReference type="EMBL" id="PWY69050.1"/>
    </source>
</evidence>
<evidence type="ECO:0000256" key="2">
    <source>
        <dbReference type="ARBA" id="ARBA00023125"/>
    </source>
</evidence>
<keyword evidence="4" id="KW-0539">Nucleus</keyword>
<dbReference type="PANTHER" id="PTHR47784:SF9">
    <property type="entry name" value="ZN(II)2CYS6 TRANSCRIPTION FACTOR (EUROFUNG)"/>
    <property type="match status" value="1"/>
</dbReference>
<dbReference type="InterPro" id="IPR001138">
    <property type="entry name" value="Zn2Cys6_DnaBD"/>
</dbReference>
<dbReference type="OrthoDB" id="3031538at2759"/>
<feature type="domain" description="Zn(2)-C6 fungal-type" evidence="5">
    <location>
        <begin position="18"/>
        <end position="48"/>
    </location>
</feature>
<gene>
    <name evidence="6" type="ORF">BO70DRAFT_432548</name>
</gene>
<dbReference type="SUPFAM" id="SSF57701">
    <property type="entry name" value="Zn2/Cys6 DNA-binding domain"/>
    <property type="match status" value="1"/>
</dbReference>
<accession>A0A317VAW1</accession>
<dbReference type="GeneID" id="37070565"/>
<dbReference type="PRINTS" id="PR00755">
    <property type="entry name" value="AFLATOXINBRP"/>
</dbReference>
<sequence length="367" mass="41792">MDNHIRRQTRSGRRSRRGCGNCKLRSVKCDETKPACRKCRSYGVSCDYVSTRPDLQAAGERVLHMGVPPSLSFWPNENEYLLSRFQTQIAETISVGPRLDAFRNEVVRLARSTPFLMHAIAALVLMHRRHSDTPPGTGLSLPESRHRYRALTGFNRKLSQPNRPEDTGAMVSTAAMLWFLIFCEIEAPTLEETWPLMRTPSSDPPWLQVNRGKAEVWRLMPSSPTDSIAARLAPVQLCPLSPVNMMALDIDTIPPEFVRLYRLDTTSPYHAVAIGVARALYHDQAVITTILGFVTFCSTMDDGFRRLLLARDPRALLLLACWYRQVRGLGVWWLTPRAWREGEAICVYLERQFSDNVDLQKILLQLR</sequence>
<organism evidence="6 7">
    <name type="scientific">Aspergillus heteromorphus CBS 117.55</name>
    <dbReference type="NCBI Taxonomy" id="1448321"/>
    <lineage>
        <taxon>Eukaryota</taxon>
        <taxon>Fungi</taxon>
        <taxon>Dikarya</taxon>
        <taxon>Ascomycota</taxon>
        <taxon>Pezizomycotina</taxon>
        <taxon>Eurotiomycetes</taxon>
        <taxon>Eurotiomycetidae</taxon>
        <taxon>Eurotiales</taxon>
        <taxon>Aspergillaceae</taxon>
        <taxon>Aspergillus</taxon>
        <taxon>Aspergillus subgen. Circumdati</taxon>
    </lineage>
</organism>
<dbReference type="InterPro" id="IPR053157">
    <property type="entry name" value="Sterol_Uptake_Regulator"/>
</dbReference>
<dbReference type="InterPro" id="IPR036864">
    <property type="entry name" value="Zn2-C6_fun-type_DNA-bd_sf"/>
</dbReference>
<proteinExistence type="predicted"/>
<keyword evidence="3" id="KW-0804">Transcription</keyword>
<dbReference type="GO" id="GO:0001228">
    <property type="term" value="F:DNA-binding transcription activator activity, RNA polymerase II-specific"/>
    <property type="evidence" value="ECO:0007669"/>
    <property type="project" value="TreeGrafter"/>
</dbReference>
<dbReference type="GO" id="GO:0008270">
    <property type="term" value="F:zinc ion binding"/>
    <property type="evidence" value="ECO:0007669"/>
    <property type="project" value="InterPro"/>
</dbReference>
<dbReference type="Pfam" id="PF11951">
    <property type="entry name" value="Fungal_trans_2"/>
    <property type="match status" value="1"/>
</dbReference>
<dbReference type="VEuPathDB" id="FungiDB:BO70DRAFT_432548"/>
<evidence type="ECO:0000313" key="7">
    <source>
        <dbReference type="Proteomes" id="UP000247233"/>
    </source>
</evidence>
<evidence type="ECO:0000256" key="4">
    <source>
        <dbReference type="ARBA" id="ARBA00023242"/>
    </source>
</evidence>
<name>A0A317VAW1_9EURO</name>